<keyword evidence="10" id="KW-1185">Reference proteome</keyword>
<keyword evidence="3 7" id="KW-0812">Transmembrane</keyword>
<evidence type="ECO:0000259" key="8">
    <source>
        <dbReference type="Pfam" id="PF01618"/>
    </source>
</evidence>
<evidence type="ECO:0000256" key="1">
    <source>
        <dbReference type="ARBA" id="ARBA00004651"/>
    </source>
</evidence>
<evidence type="ECO:0000256" key="7">
    <source>
        <dbReference type="SAM" id="Phobius"/>
    </source>
</evidence>
<name>A0ABU9Q0M1_9BURK</name>
<dbReference type="Proteomes" id="UP001495910">
    <property type="component" value="Unassembled WGS sequence"/>
</dbReference>
<dbReference type="InterPro" id="IPR002898">
    <property type="entry name" value="MotA_ExbB_proton_chnl"/>
</dbReference>
<keyword evidence="6" id="KW-0813">Transport</keyword>
<feature type="transmembrane region" description="Helical" evidence="7">
    <location>
        <begin position="178"/>
        <end position="200"/>
    </location>
</feature>
<dbReference type="InterPro" id="IPR050790">
    <property type="entry name" value="ExbB/TolQ_transport"/>
</dbReference>
<dbReference type="PANTHER" id="PTHR30625:SF3">
    <property type="entry name" value="TOL-PAL SYSTEM PROTEIN TOLQ"/>
    <property type="match status" value="1"/>
</dbReference>
<evidence type="ECO:0000313" key="9">
    <source>
        <dbReference type="EMBL" id="MEM4989780.1"/>
    </source>
</evidence>
<dbReference type="RefSeq" id="WP_342830949.1">
    <property type="nucleotide sequence ID" value="NZ_JBANDC010000017.1"/>
</dbReference>
<feature type="domain" description="MotA/TolQ/ExbB proton channel" evidence="8">
    <location>
        <begin position="99"/>
        <end position="214"/>
    </location>
</feature>
<keyword evidence="5 7" id="KW-0472">Membrane</keyword>
<organism evidence="9 10">
    <name type="scientific">Collimonas rhizosphaerae</name>
    <dbReference type="NCBI Taxonomy" id="3126357"/>
    <lineage>
        <taxon>Bacteria</taxon>
        <taxon>Pseudomonadati</taxon>
        <taxon>Pseudomonadota</taxon>
        <taxon>Betaproteobacteria</taxon>
        <taxon>Burkholderiales</taxon>
        <taxon>Oxalobacteraceae</taxon>
        <taxon>Collimonas</taxon>
    </lineage>
</organism>
<accession>A0ABU9Q0M1</accession>
<evidence type="ECO:0000256" key="5">
    <source>
        <dbReference type="ARBA" id="ARBA00023136"/>
    </source>
</evidence>
<dbReference type="EMBL" id="JBANDC010000017">
    <property type="protein sequence ID" value="MEM4989780.1"/>
    <property type="molecule type" value="Genomic_DNA"/>
</dbReference>
<evidence type="ECO:0000256" key="2">
    <source>
        <dbReference type="ARBA" id="ARBA00022475"/>
    </source>
</evidence>
<reference evidence="9 10" key="1">
    <citation type="submission" date="2024-02" db="EMBL/GenBank/DDBJ databases">
        <title>Draft genome sequence of Collimonas sp. strain H4R21, an effective mineral-weathering bacterial strain isolated from the beech rhizosphere.</title>
        <authorList>
            <person name="Morin E."/>
            <person name="Uroz S."/>
            <person name="Leveau J.H.J."/>
            <person name="Kumar R."/>
            <person name="Rey M.W."/>
            <person name="Pham J."/>
        </authorList>
    </citation>
    <scope>NUCLEOTIDE SEQUENCE [LARGE SCALE GENOMIC DNA]</scope>
    <source>
        <strain evidence="9 10">H4R21</strain>
    </source>
</reference>
<dbReference type="Pfam" id="PF01618">
    <property type="entry name" value="MotA_ExbB"/>
    <property type="match status" value="1"/>
</dbReference>
<evidence type="ECO:0000313" key="10">
    <source>
        <dbReference type="Proteomes" id="UP001495910"/>
    </source>
</evidence>
<evidence type="ECO:0000256" key="4">
    <source>
        <dbReference type="ARBA" id="ARBA00022989"/>
    </source>
</evidence>
<evidence type="ECO:0000256" key="6">
    <source>
        <dbReference type="RuleBase" id="RU004057"/>
    </source>
</evidence>
<keyword evidence="4 7" id="KW-1133">Transmembrane helix</keyword>
<gene>
    <name evidence="9" type="ORF">V8G57_20500</name>
</gene>
<comment type="caution">
    <text evidence="9">The sequence shown here is derived from an EMBL/GenBank/DDBJ whole genome shotgun (WGS) entry which is preliminary data.</text>
</comment>
<comment type="subcellular location">
    <subcellularLocation>
        <location evidence="1">Cell membrane</location>
        <topology evidence="1">Multi-pass membrane protein</topology>
    </subcellularLocation>
    <subcellularLocation>
        <location evidence="6">Membrane</location>
        <topology evidence="6">Multi-pass membrane protein</topology>
    </subcellularLocation>
</comment>
<proteinExistence type="inferred from homology"/>
<keyword evidence="6" id="KW-0653">Protein transport</keyword>
<feature type="transmembrane region" description="Helical" evidence="7">
    <location>
        <begin position="137"/>
        <end position="158"/>
    </location>
</feature>
<sequence length="267" mass="28529">MHPTELSAHLSPLQLFLQADATVKAIMLLLALASVASWGVAIEKLFRFRSLQQRARAWIDALAGQRSLTKLGLALKNRPADPFARIYRAIVGEWQESHQQGLHQSEAERDSLKERINRVAQIASGIEIEKLQRGLPVLATVGSVAPFVGLFGTVWGIMNAFQGIAASNNTSLSVVAPGIAEALFATALGLVAAIPAVIAYNRASGELNSYANRLNTLIGITEVQLSRQLESGEPLVDTEGGHELHGKAISLEQHAHKGGAKLVAQGA</sequence>
<comment type="similarity">
    <text evidence="6">Belongs to the exbB/tolQ family.</text>
</comment>
<dbReference type="PANTHER" id="PTHR30625">
    <property type="entry name" value="PROTEIN TOLQ"/>
    <property type="match status" value="1"/>
</dbReference>
<keyword evidence="2" id="KW-1003">Cell membrane</keyword>
<protein>
    <submittedName>
        <fullName evidence="9">MotA/TolQ/ExbB proton channel family protein</fullName>
    </submittedName>
</protein>
<feature type="transmembrane region" description="Helical" evidence="7">
    <location>
        <begin position="25"/>
        <end position="46"/>
    </location>
</feature>
<evidence type="ECO:0000256" key="3">
    <source>
        <dbReference type="ARBA" id="ARBA00022692"/>
    </source>
</evidence>